<feature type="transmembrane region" description="Helical" evidence="1">
    <location>
        <begin position="140"/>
        <end position="156"/>
    </location>
</feature>
<dbReference type="Proteomes" id="UP000588111">
    <property type="component" value="Unassembled WGS sequence"/>
</dbReference>
<evidence type="ECO:0000313" key="2">
    <source>
        <dbReference type="EMBL" id="MBB3106884.1"/>
    </source>
</evidence>
<accession>A0A839TFT2</accession>
<feature type="transmembrane region" description="Helical" evidence="1">
    <location>
        <begin position="74"/>
        <end position="95"/>
    </location>
</feature>
<dbReference type="AlphaFoldDB" id="A0A839TFT2"/>
<keyword evidence="1" id="KW-1133">Transmembrane helix</keyword>
<reference evidence="2 3" key="1">
    <citation type="submission" date="2020-08" db="EMBL/GenBank/DDBJ databases">
        <title>Genomic Encyclopedia of Type Strains, Phase III (KMG-III): the genomes of soil and plant-associated and newly described type strains.</title>
        <authorList>
            <person name="Whitman W."/>
        </authorList>
    </citation>
    <scope>NUCLEOTIDE SEQUENCE [LARGE SCALE GENOMIC DNA]</scope>
    <source>
        <strain evidence="2 3">CECT 5885</strain>
    </source>
</reference>
<comment type="caution">
    <text evidence="2">The sequence shown here is derived from an EMBL/GenBank/DDBJ whole genome shotgun (WGS) entry which is preliminary data.</text>
</comment>
<keyword evidence="3" id="KW-1185">Reference proteome</keyword>
<keyword evidence="1" id="KW-0812">Transmembrane</keyword>
<evidence type="ECO:0000256" key="1">
    <source>
        <dbReference type="SAM" id="Phobius"/>
    </source>
</evidence>
<dbReference type="EMBL" id="JACHXL010000002">
    <property type="protein sequence ID" value="MBB3106884.1"/>
    <property type="molecule type" value="Genomic_DNA"/>
</dbReference>
<proteinExistence type="predicted"/>
<dbReference type="GO" id="GO:0016740">
    <property type="term" value="F:transferase activity"/>
    <property type="evidence" value="ECO:0007669"/>
    <property type="project" value="UniProtKB-KW"/>
</dbReference>
<feature type="transmembrane region" description="Helical" evidence="1">
    <location>
        <begin position="7"/>
        <end position="27"/>
    </location>
</feature>
<organism evidence="2 3">
    <name type="scientific">Psychrobacter luti</name>
    <dbReference type="NCBI Taxonomy" id="198481"/>
    <lineage>
        <taxon>Bacteria</taxon>
        <taxon>Pseudomonadati</taxon>
        <taxon>Pseudomonadota</taxon>
        <taxon>Gammaproteobacteria</taxon>
        <taxon>Moraxellales</taxon>
        <taxon>Moraxellaceae</taxon>
        <taxon>Psychrobacter</taxon>
    </lineage>
</organism>
<keyword evidence="2" id="KW-0808">Transferase</keyword>
<gene>
    <name evidence="2" type="ORF">FHS24_001385</name>
</gene>
<name>A0A839TFT2_9GAMM</name>
<evidence type="ECO:0000313" key="3">
    <source>
        <dbReference type="Proteomes" id="UP000588111"/>
    </source>
</evidence>
<feature type="transmembrane region" description="Helical" evidence="1">
    <location>
        <begin position="107"/>
        <end position="128"/>
    </location>
</feature>
<dbReference type="RefSeq" id="WP_183620022.1">
    <property type="nucleotide sequence ID" value="NZ_CAJHAH010000001.1"/>
</dbReference>
<sequence length="178" mass="20504">MTSDGIIELPGIIILIACILRCVQYVIQSDLKLGHYFWLASVLTFFAVVRRELNYVPELLIPSGFTFMNHSYDWWEDAVLLTVYLLIVCLLAYSWRYLWAVLKKVPVSIYIAVVTLALLEYMGENAIFIPESIGEIVEEIAETAVYAIALIYLWTFKLSEFERNVLHEQNYHAPCKAS</sequence>
<keyword evidence="1" id="KW-0472">Membrane</keyword>
<protein>
    <submittedName>
        <fullName evidence="2">Phosphoglycerol transferase MdoB-like AlkP superfamily enzyme</fullName>
    </submittedName>
</protein>